<comment type="similarity">
    <text evidence="1 7">Belongs to the herpesviridae UL32 protein family.</text>
</comment>
<protein>
    <recommendedName>
        <fullName evidence="7">Packaging protein UL32</fullName>
    </recommendedName>
</protein>
<dbReference type="GO" id="GO:0042025">
    <property type="term" value="C:host cell nucleus"/>
    <property type="evidence" value="ECO:0007669"/>
    <property type="project" value="UniProtKB-SubCell"/>
</dbReference>
<keyword evidence="6 7" id="KW-1035">Host cytoplasm</keyword>
<dbReference type="GO" id="GO:0008270">
    <property type="term" value="F:zinc ion binding"/>
    <property type="evidence" value="ECO:0007669"/>
    <property type="project" value="UniProtKB-KW"/>
</dbReference>
<keyword evidence="3" id="KW-0479">Metal-binding</keyword>
<sequence>MNHPHPQQQQPQPPQPQLSSRSYIYGGWETELTQPLNELTNELLWHAHPRQVAVDMAGASQSGSSAAGGGGGGGGESRALHNFLFSQSQTTDHLTGPGGLQFCDLDSELANFEFSDTERLKRLCTPLDIDTRCNLCAIISICLKQDPDQAWLLDYSLLCFKCNSAPRTALSMLVTMSELIHLLRQYFPDLRVDQLFRQHILTVFDFHLHFFINRCFEKQLGDAVENENITLSHLAVVKALVMGDEAVPYTKHRRFSHHKQKIVVKIPEAPKQLLQTFREHSTPSPDRFAYLLFYMWAGTGVMASTPMTELTQSKHHLLDSVADADDPEINKDVGPIYLSPVPVFQVKNQTTTVCLLCELMACSHYDNLVLRNLYERITSYCENNVKMVDRIQLALADMLRECSVPAGPQSDDLSRFTRLPIPTDYLAVHNVRPDPVFCTILRQAGVTGIYKHFFCDPQCAANIRITREEVLFGKIHLEHLAELKVLICHDNYYISQMPRRVWMYITTFKAFQITKRSYKNKTQLSDFMREFTQLLEACEIKLVDQSFVVDKYV</sequence>
<evidence type="ECO:0000313" key="10">
    <source>
        <dbReference type="Proteomes" id="UP000171701"/>
    </source>
</evidence>
<evidence type="ECO:0000256" key="2">
    <source>
        <dbReference type="ARBA" id="ARBA00022562"/>
    </source>
</evidence>
<dbReference type="GO" id="GO:0030430">
    <property type="term" value="C:host cell cytoplasm"/>
    <property type="evidence" value="ECO:0007669"/>
    <property type="project" value="UniProtKB-SubCell"/>
</dbReference>
<evidence type="ECO:0000256" key="8">
    <source>
        <dbReference type="SAM" id="MobiDB-lite"/>
    </source>
</evidence>
<keyword evidence="4" id="KW-0863">Zinc-finger</keyword>
<organism evidence="9 10">
    <name type="scientific">Papiine betaherpesvirus 4</name>
    <dbReference type="NCBI Taxonomy" id="2560624"/>
    <lineage>
        <taxon>Viruses</taxon>
        <taxon>Duplodnaviria</taxon>
        <taxon>Heunggongvirae</taxon>
        <taxon>Peploviricota</taxon>
        <taxon>Herviviricetes</taxon>
        <taxon>Herpesvirales</taxon>
        <taxon>Orthoherpesviridae</taxon>
        <taxon>Betaherpesvirinae</taxon>
        <taxon>Cytomegalovirus</taxon>
        <taxon>Cytomegalovirus papiinebeta4</taxon>
    </lineage>
</organism>
<dbReference type="GO" id="GO:0019031">
    <property type="term" value="C:viral envelope"/>
    <property type="evidence" value="ECO:0007669"/>
    <property type="project" value="InterPro"/>
</dbReference>
<reference evidence="9 10" key="1">
    <citation type="journal article" date="2001" name="Arch. Virol.">
        <title>Isolation and characterization of an endogenous cytomegalovirus (BaCMV) from baboons.</title>
        <authorList>
            <person name="Blewett E.L."/>
            <person name="White G."/>
            <person name="Saliki J.T."/>
            <person name="Eberle R."/>
        </authorList>
    </citation>
    <scope>NUCLEOTIDE SEQUENCE [LARGE SCALE GENOMIC DNA]</scope>
    <source>
        <strain evidence="9">OCOM4-52</strain>
    </source>
</reference>
<feature type="compositionally biased region" description="Low complexity" evidence="8">
    <location>
        <begin position="1"/>
        <end position="10"/>
    </location>
</feature>
<dbReference type="Proteomes" id="UP000171701">
    <property type="component" value="Segment"/>
</dbReference>
<comment type="subcellular location">
    <subcellularLocation>
        <location evidence="7">Host cytoplasm</location>
    </subcellularLocation>
    <subcellularLocation>
        <location evidence="7">Host nucleus</location>
    </subcellularLocation>
</comment>
<evidence type="ECO:0000256" key="5">
    <source>
        <dbReference type="ARBA" id="ARBA00022833"/>
    </source>
</evidence>
<reference evidence="9 10" key="2">
    <citation type="journal article" date="2015" name="Genome Announc.">
        <title>Complete Genome Sequences of Mandrillus leucophaeus and Papio ursinus Cytomegaloviruses.</title>
        <authorList>
            <person name="Blewett E.L."/>
            <person name="Sherrod C.J."/>
            <person name="Texier J.R."/>
            <person name="Conrad T.M."/>
            <person name="Dittmer D.P."/>
        </authorList>
    </citation>
    <scope>NUCLEOTIDE SEQUENCE [LARGE SCALE GENOMIC DNA]</scope>
    <source>
        <strain evidence="9">OCOM4-52</strain>
    </source>
</reference>
<evidence type="ECO:0000313" key="9">
    <source>
        <dbReference type="EMBL" id="AKG51612.1"/>
    </source>
</evidence>
<keyword evidence="2 7" id="KW-1048">Host nucleus</keyword>
<keyword evidence="5" id="KW-0862">Zinc</keyword>
<feature type="region of interest" description="Disordered" evidence="8">
    <location>
        <begin position="1"/>
        <end position="21"/>
    </location>
</feature>
<evidence type="ECO:0000256" key="3">
    <source>
        <dbReference type="ARBA" id="ARBA00022723"/>
    </source>
</evidence>
<evidence type="ECO:0000256" key="6">
    <source>
        <dbReference type="ARBA" id="ARBA00023200"/>
    </source>
</evidence>
<dbReference type="EMBL" id="KR351281">
    <property type="protein sequence ID" value="AKG51612.1"/>
    <property type="molecule type" value="Genomic_DNA"/>
</dbReference>
<name>A0A0F7G9C5_9BETA</name>
<accession>A0A0F7G9C5</accession>
<dbReference type="InterPro" id="IPR002597">
    <property type="entry name" value="Herpes_env"/>
</dbReference>
<evidence type="ECO:0000256" key="1">
    <source>
        <dbReference type="ARBA" id="ARBA00005235"/>
    </source>
</evidence>
<proteinExistence type="inferred from homology"/>
<dbReference type="OrthoDB" id="3440at10239"/>
<comment type="function">
    <text evidence="7">Plays a role in efficient localization of neo-synthesized capsids to nuclear replication compartments, thereby controlling cleavage and packaging of virus genomic DNA.</text>
</comment>
<dbReference type="PROSITE" id="PS51988">
    <property type="entry name" value="HERPESVIRUS_UL32"/>
    <property type="match status" value="1"/>
</dbReference>
<keyword evidence="10" id="KW-1185">Reference proteome</keyword>
<dbReference type="KEGG" id="vg:24284869"/>
<evidence type="ECO:0000256" key="7">
    <source>
        <dbReference type="RuleBase" id="RU364029"/>
    </source>
</evidence>
<dbReference type="Pfam" id="PF01673">
    <property type="entry name" value="Herpes_env"/>
    <property type="match status" value="2"/>
</dbReference>
<evidence type="ECO:0000256" key="4">
    <source>
        <dbReference type="ARBA" id="ARBA00022771"/>
    </source>
</evidence>